<proteinExistence type="predicted"/>
<gene>
    <name evidence="1" type="ORF">ASJ82_05235</name>
    <name evidence="2" type="ORF">MSCUN_04980</name>
</gene>
<dbReference type="Proteomes" id="UP000217528">
    <property type="component" value="Unassembled WGS sequence"/>
</dbReference>
<organism evidence="1 3">
    <name type="scientific">Methanosphaera cuniculi</name>
    <dbReference type="NCBI Taxonomy" id="1077256"/>
    <lineage>
        <taxon>Archaea</taxon>
        <taxon>Methanobacteriati</taxon>
        <taxon>Methanobacteriota</taxon>
        <taxon>Methanomada group</taxon>
        <taxon>Methanobacteria</taxon>
        <taxon>Methanobacteriales</taxon>
        <taxon>Methanobacteriaceae</taxon>
        <taxon>Methanosphaera</taxon>
    </lineage>
</organism>
<accession>A0A2A2HF42</accession>
<sequence>MENVNNLNGQVPAIKFKDTKTKQVSGAICVSTPEQIRLGLLEEKLASDEYGNVTIEQECDTQIVMSPEVARSLIKMLEDNLASNNL</sequence>
<reference evidence="1 3" key="2">
    <citation type="journal article" date="2017" name="BMC Genomics">
        <title>Genomic analysis of methanogenic archaea reveals a shift towards energy conservation.</title>
        <authorList>
            <person name="Gilmore S.P."/>
            <person name="Henske J.K."/>
            <person name="Sexton J.A."/>
            <person name="Solomon K.V."/>
            <person name="Seppala S."/>
            <person name="Yoo J.I."/>
            <person name="Huyett L.M."/>
            <person name="Pressman A."/>
            <person name="Cogan J.Z."/>
            <person name="Kivenson V."/>
            <person name="Peng X."/>
            <person name="Tan Y."/>
            <person name="Valentine D.L."/>
            <person name="O'Malley M.A."/>
        </authorList>
    </citation>
    <scope>NUCLEOTIDE SEQUENCE [LARGE SCALE GENOMIC DNA]</scope>
    <source>
        <strain evidence="1 3">1R-7</strain>
    </source>
</reference>
<evidence type="ECO:0000313" key="1">
    <source>
        <dbReference type="EMBL" id="PAV08052.1"/>
    </source>
</evidence>
<reference evidence="2 4" key="1">
    <citation type="submission" date="2016-04" db="EMBL/GenBank/DDBJ databases">
        <title>Genome sequence of Methanosphaera cuniculi DSM 4103.</title>
        <authorList>
            <person name="Poehlein A."/>
            <person name="Seedorf H."/>
            <person name="Daniel R."/>
        </authorList>
    </citation>
    <scope>NUCLEOTIDE SEQUENCE [LARGE SCALE GENOMIC DNA]</scope>
    <source>
        <strain evidence="2 4">DSM 4103</strain>
    </source>
</reference>
<dbReference type="EMBL" id="LWMS01000010">
    <property type="protein sequence ID" value="PWL08784.1"/>
    <property type="molecule type" value="Genomic_DNA"/>
</dbReference>
<evidence type="ECO:0000313" key="3">
    <source>
        <dbReference type="Proteomes" id="UP000217528"/>
    </source>
</evidence>
<keyword evidence="3" id="KW-1185">Reference proteome</keyword>
<name>A0A2A2HF42_9EURY</name>
<dbReference type="EMBL" id="LMVN01000003">
    <property type="protein sequence ID" value="PAV08052.1"/>
    <property type="molecule type" value="Genomic_DNA"/>
</dbReference>
<comment type="caution">
    <text evidence="1">The sequence shown here is derived from an EMBL/GenBank/DDBJ whole genome shotgun (WGS) entry which is preliminary data.</text>
</comment>
<dbReference type="RefSeq" id="WP_095608110.1">
    <property type="nucleotide sequence ID" value="NZ_CAUHCB010000001.1"/>
</dbReference>
<evidence type="ECO:0000313" key="4">
    <source>
        <dbReference type="Proteomes" id="UP000246004"/>
    </source>
</evidence>
<dbReference type="Proteomes" id="UP000246004">
    <property type="component" value="Unassembled WGS sequence"/>
</dbReference>
<protein>
    <submittedName>
        <fullName evidence="1">Uncharacterized protein</fullName>
    </submittedName>
</protein>
<dbReference type="AlphaFoldDB" id="A0A2A2HF42"/>
<dbReference type="OrthoDB" id="81783at2157"/>
<evidence type="ECO:0000313" key="2">
    <source>
        <dbReference type="EMBL" id="PWL08784.1"/>
    </source>
</evidence>